<feature type="non-terminal residue" evidence="3">
    <location>
        <position position="1"/>
    </location>
</feature>
<comment type="caution">
    <text evidence="3">The sequence shown here is derived from an EMBL/GenBank/DDBJ whole genome shotgun (WGS) entry which is preliminary data.</text>
</comment>
<protein>
    <submittedName>
        <fullName evidence="3">Uncharacterized protein</fullName>
    </submittedName>
</protein>
<evidence type="ECO:0000256" key="1">
    <source>
        <dbReference type="SAM" id="Coils"/>
    </source>
</evidence>
<organism evidence="3 4">
    <name type="scientific">Tanacetum coccineum</name>
    <dbReference type="NCBI Taxonomy" id="301880"/>
    <lineage>
        <taxon>Eukaryota</taxon>
        <taxon>Viridiplantae</taxon>
        <taxon>Streptophyta</taxon>
        <taxon>Embryophyta</taxon>
        <taxon>Tracheophyta</taxon>
        <taxon>Spermatophyta</taxon>
        <taxon>Magnoliopsida</taxon>
        <taxon>eudicotyledons</taxon>
        <taxon>Gunneridae</taxon>
        <taxon>Pentapetalae</taxon>
        <taxon>asterids</taxon>
        <taxon>campanulids</taxon>
        <taxon>Asterales</taxon>
        <taxon>Asteraceae</taxon>
        <taxon>Asteroideae</taxon>
        <taxon>Anthemideae</taxon>
        <taxon>Anthemidinae</taxon>
        <taxon>Tanacetum</taxon>
    </lineage>
</organism>
<reference evidence="3" key="1">
    <citation type="journal article" date="2022" name="Int. J. Mol. Sci.">
        <title>Draft Genome of Tanacetum Coccineum: Genomic Comparison of Closely Related Tanacetum-Family Plants.</title>
        <authorList>
            <person name="Yamashiro T."/>
            <person name="Shiraishi A."/>
            <person name="Nakayama K."/>
            <person name="Satake H."/>
        </authorList>
    </citation>
    <scope>NUCLEOTIDE SEQUENCE</scope>
</reference>
<evidence type="ECO:0000256" key="2">
    <source>
        <dbReference type="SAM" id="MobiDB-lite"/>
    </source>
</evidence>
<feature type="coiled-coil region" evidence="1">
    <location>
        <begin position="90"/>
        <end position="145"/>
    </location>
</feature>
<reference evidence="3" key="2">
    <citation type="submission" date="2022-01" db="EMBL/GenBank/DDBJ databases">
        <authorList>
            <person name="Yamashiro T."/>
            <person name="Shiraishi A."/>
            <person name="Satake H."/>
            <person name="Nakayama K."/>
        </authorList>
    </citation>
    <scope>NUCLEOTIDE SEQUENCE</scope>
</reference>
<proteinExistence type="predicted"/>
<dbReference type="EMBL" id="BQNB010021436">
    <property type="protein sequence ID" value="GJU06379.1"/>
    <property type="molecule type" value="Genomic_DNA"/>
</dbReference>
<evidence type="ECO:0000313" key="4">
    <source>
        <dbReference type="Proteomes" id="UP001151760"/>
    </source>
</evidence>
<dbReference type="Proteomes" id="UP001151760">
    <property type="component" value="Unassembled WGS sequence"/>
</dbReference>
<gene>
    <name evidence="3" type="ORF">Tco_1122809</name>
</gene>
<feature type="region of interest" description="Disordered" evidence="2">
    <location>
        <begin position="204"/>
        <end position="233"/>
    </location>
</feature>
<keyword evidence="1" id="KW-0175">Coiled coil</keyword>
<accession>A0ABQ5J1R2</accession>
<keyword evidence="4" id="KW-1185">Reference proteome</keyword>
<sequence>FAFNLCPQGLLVNFLYFDIIRIYNLDRIKEVRELREFWVTYRLEIPELHSRAEYAESHFEQSHNRQIGVRSRTRRTDMTEQDIEASRAMAEAAEQRAATLQVSLRAARMDVGDLTESREADRFEMAELRSQAQDIETSLWDLERHLGLYTDILASFVASFGLDFAEIEQIVAHRVADAIETIAIYEAKTRVARDLMNRVEQQKDKVAKNANNRRKWEGDHDRSSCQQQNKEHKVIRAHTAEPGKKKGYVGNLPLCNKCKFHHTSPYAAKCGNLQIRYHPGKETVIAGALSRKERIKPLRVRALVMTIGLNLRIQILNAHAEEMKEENVKEENLHGMNKDF</sequence>
<evidence type="ECO:0000313" key="3">
    <source>
        <dbReference type="EMBL" id="GJU06379.1"/>
    </source>
</evidence>
<feature type="compositionally biased region" description="Basic and acidic residues" evidence="2">
    <location>
        <begin position="214"/>
        <end position="233"/>
    </location>
</feature>
<name>A0ABQ5J1R2_9ASTR</name>